<organism evidence="4 5">
    <name type="scientific">Candidatus Merdivicinus excrementipullorum</name>
    <dbReference type="NCBI Taxonomy" id="2840867"/>
    <lineage>
        <taxon>Bacteria</taxon>
        <taxon>Bacillati</taxon>
        <taxon>Bacillota</taxon>
        <taxon>Clostridia</taxon>
        <taxon>Eubacteriales</taxon>
        <taxon>Oscillospiraceae</taxon>
        <taxon>Oscillospiraceae incertae sedis</taxon>
        <taxon>Candidatus Merdivicinus</taxon>
    </lineage>
</organism>
<dbReference type="CDD" id="cd04301">
    <property type="entry name" value="NAT_SF"/>
    <property type="match status" value="1"/>
</dbReference>
<keyword evidence="1" id="KW-0808">Transferase</keyword>
<dbReference type="Gene3D" id="3.40.630.30">
    <property type="match status" value="1"/>
</dbReference>
<evidence type="ECO:0000313" key="4">
    <source>
        <dbReference type="EMBL" id="HIS75631.1"/>
    </source>
</evidence>
<keyword evidence="2" id="KW-0012">Acyltransferase</keyword>
<comment type="caution">
    <text evidence="4">The sequence shown here is derived from an EMBL/GenBank/DDBJ whole genome shotgun (WGS) entry which is preliminary data.</text>
</comment>
<name>A0A9D1FKP3_9FIRM</name>
<reference evidence="4" key="2">
    <citation type="journal article" date="2021" name="PeerJ">
        <title>Extensive microbial diversity within the chicken gut microbiome revealed by metagenomics and culture.</title>
        <authorList>
            <person name="Gilroy R."/>
            <person name="Ravi A."/>
            <person name="Getino M."/>
            <person name="Pursley I."/>
            <person name="Horton D.L."/>
            <person name="Alikhan N.F."/>
            <person name="Baker D."/>
            <person name="Gharbi K."/>
            <person name="Hall N."/>
            <person name="Watson M."/>
            <person name="Adriaenssens E.M."/>
            <person name="Foster-Nyarko E."/>
            <person name="Jarju S."/>
            <person name="Secka A."/>
            <person name="Antonio M."/>
            <person name="Oren A."/>
            <person name="Chaudhuri R.R."/>
            <person name="La Ragione R."/>
            <person name="Hildebrand F."/>
            <person name="Pallen M.J."/>
        </authorList>
    </citation>
    <scope>NUCLEOTIDE SEQUENCE</scope>
    <source>
        <strain evidence="4">CHK199-13235</strain>
    </source>
</reference>
<gene>
    <name evidence="4" type="ORF">IAB51_02370</name>
</gene>
<dbReference type="GO" id="GO:0016747">
    <property type="term" value="F:acyltransferase activity, transferring groups other than amino-acyl groups"/>
    <property type="evidence" value="ECO:0007669"/>
    <property type="project" value="InterPro"/>
</dbReference>
<accession>A0A9D1FKP3</accession>
<sequence length="109" mass="12921">VLESEEGVVFGLANLGSSRDKERPDWGELRAIYLLPEYWRKGSGTALFQGAEEELRRRGYSRYFLWAFCENPRARRFYEKMGMRLSGREQPFTLGGKELWECRYEKELL</sequence>
<reference evidence="4" key="1">
    <citation type="submission" date="2020-10" db="EMBL/GenBank/DDBJ databases">
        <authorList>
            <person name="Gilroy R."/>
        </authorList>
    </citation>
    <scope>NUCLEOTIDE SEQUENCE</scope>
    <source>
        <strain evidence="4">CHK199-13235</strain>
    </source>
</reference>
<dbReference type="Proteomes" id="UP000824002">
    <property type="component" value="Unassembled WGS sequence"/>
</dbReference>
<dbReference type="InterPro" id="IPR016181">
    <property type="entry name" value="Acyl_CoA_acyltransferase"/>
</dbReference>
<dbReference type="EMBL" id="DVJP01000020">
    <property type="protein sequence ID" value="HIS75631.1"/>
    <property type="molecule type" value="Genomic_DNA"/>
</dbReference>
<proteinExistence type="predicted"/>
<dbReference type="SUPFAM" id="SSF55729">
    <property type="entry name" value="Acyl-CoA N-acyltransferases (Nat)"/>
    <property type="match status" value="1"/>
</dbReference>
<evidence type="ECO:0000313" key="5">
    <source>
        <dbReference type="Proteomes" id="UP000824002"/>
    </source>
</evidence>
<dbReference type="InterPro" id="IPR000182">
    <property type="entry name" value="GNAT_dom"/>
</dbReference>
<feature type="domain" description="N-acetyltransferase" evidence="3">
    <location>
        <begin position="1"/>
        <end position="109"/>
    </location>
</feature>
<dbReference type="InterPro" id="IPR050680">
    <property type="entry name" value="YpeA/RimI_acetyltransf"/>
</dbReference>
<dbReference type="PANTHER" id="PTHR43420">
    <property type="entry name" value="ACETYLTRANSFERASE"/>
    <property type="match status" value="1"/>
</dbReference>
<dbReference type="PROSITE" id="PS51186">
    <property type="entry name" value="GNAT"/>
    <property type="match status" value="1"/>
</dbReference>
<evidence type="ECO:0000256" key="2">
    <source>
        <dbReference type="ARBA" id="ARBA00023315"/>
    </source>
</evidence>
<dbReference type="AlphaFoldDB" id="A0A9D1FKP3"/>
<evidence type="ECO:0000256" key="1">
    <source>
        <dbReference type="ARBA" id="ARBA00022679"/>
    </source>
</evidence>
<feature type="non-terminal residue" evidence="4">
    <location>
        <position position="1"/>
    </location>
</feature>
<dbReference type="Pfam" id="PF00583">
    <property type="entry name" value="Acetyltransf_1"/>
    <property type="match status" value="1"/>
</dbReference>
<protein>
    <submittedName>
        <fullName evidence="4">GNAT family N-acetyltransferase</fullName>
    </submittedName>
</protein>
<evidence type="ECO:0000259" key="3">
    <source>
        <dbReference type="PROSITE" id="PS51186"/>
    </source>
</evidence>